<dbReference type="PANTHER" id="PTHR20961:SF124">
    <property type="entry name" value="GLYCOSYLTRANSFERASE"/>
    <property type="match status" value="1"/>
</dbReference>
<dbReference type="PANTHER" id="PTHR20961">
    <property type="entry name" value="GLYCOSYLTRANSFERASE"/>
    <property type="match status" value="1"/>
</dbReference>
<evidence type="ECO:0000313" key="5">
    <source>
        <dbReference type="EMBL" id="GJQ12813.1"/>
    </source>
</evidence>
<keyword evidence="3" id="KW-0325">Glycoprotein</keyword>
<accession>A0A9C7PXY7</accession>
<comment type="caution">
    <text evidence="5">The sequence shown here is derived from an EMBL/GenBank/DDBJ whole genome shotgun (WGS) entry which is preliminary data.</text>
</comment>
<keyword evidence="1" id="KW-0328">Glycosyltransferase</keyword>
<protein>
    <recommendedName>
        <fullName evidence="4">Glycosyltransferase 61 catalytic domain-containing protein</fullName>
    </recommendedName>
</protein>
<dbReference type="InterPro" id="IPR049625">
    <property type="entry name" value="Glyco_transf_61_cat"/>
</dbReference>
<feature type="domain" description="Glycosyltransferase 61 catalytic" evidence="4">
    <location>
        <begin position="138"/>
        <end position="353"/>
    </location>
</feature>
<dbReference type="InterPro" id="IPR007657">
    <property type="entry name" value="Glycosyltransferase_61"/>
</dbReference>
<evidence type="ECO:0000313" key="6">
    <source>
        <dbReference type="Proteomes" id="UP001061958"/>
    </source>
</evidence>
<reference evidence="5" key="1">
    <citation type="journal article" date="2022" name="Proc. Natl. Acad. Sci. U.S.A.">
        <title>Life cycle and functional genomics of the unicellular red alga Galdieria for elucidating algal and plant evolution and industrial use.</title>
        <authorList>
            <person name="Hirooka S."/>
            <person name="Itabashi T."/>
            <person name="Ichinose T.M."/>
            <person name="Onuma R."/>
            <person name="Fujiwara T."/>
            <person name="Yamashita S."/>
            <person name="Jong L.W."/>
            <person name="Tomita R."/>
            <person name="Iwane A.H."/>
            <person name="Miyagishima S.Y."/>
        </authorList>
    </citation>
    <scope>NUCLEOTIDE SEQUENCE</scope>
    <source>
        <strain evidence="5">NBRC 102759</strain>
    </source>
</reference>
<dbReference type="Pfam" id="PF04577">
    <property type="entry name" value="Glyco_transf_61"/>
    <property type="match status" value="1"/>
</dbReference>
<proteinExistence type="predicted"/>
<dbReference type="EMBL" id="BQMJ01000037">
    <property type="protein sequence ID" value="GJQ12813.1"/>
    <property type="molecule type" value="Genomic_DNA"/>
</dbReference>
<keyword evidence="6" id="KW-1185">Reference proteome</keyword>
<gene>
    <name evidence="5" type="ORF">GpartN1_g4604.t1</name>
</gene>
<dbReference type="GO" id="GO:0016757">
    <property type="term" value="F:glycosyltransferase activity"/>
    <property type="evidence" value="ECO:0007669"/>
    <property type="project" value="UniProtKB-KW"/>
</dbReference>
<evidence type="ECO:0000256" key="3">
    <source>
        <dbReference type="ARBA" id="ARBA00023180"/>
    </source>
</evidence>
<evidence type="ECO:0000256" key="1">
    <source>
        <dbReference type="ARBA" id="ARBA00022676"/>
    </source>
</evidence>
<dbReference type="Proteomes" id="UP001061958">
    <property type="component" value="Unassembled WGS sequence"/>
</dbReference>
<dbReference type="OrthoDB" id="529273at2759"/>
<name>A0A9C7PXY7_9RHOD</name>
<evidence type="ECO:0000256" key="2">
    <source>
        <dbReference type="ARBA" id="ARBA00022679"/>
    </source>
</evidence>
<dbReference type="AlphaFoldDB" id="A0A9C7PXY7"/>
<organism evidence="5 6">
    <name type="scientific">Galdieria partita</name>
    <dbReference type="NCBI Taxonomy" id="83374"/>
    <lineage>
        <taxon>Eukaryota</taxon>
        <taxon>Rhodophyta</taxon>
        <taxon>Bangiophyceae</taxon>
        <taxon>Galdieriales</taxon>
        <taxon>Galdieriaceae</taxon>
        <taxon>Galdieria</taxon>
    </lineage>
</organism>
<evidence type="ECO:0000259" key="4">
    <source>
        <dbReference type="Pfam" id="PF04577"/>
    </source>
</evidence>
<keyword evidence="2" id="KW-0808">Transferase</keyword>
<sequence length="432" mass="50206">MRRAFKMMDCTKQGSYQSSTFERSLTNPLITNFTLSSTEHIIHWYNFCLDKDEHWLWMQSHKLHQHLCAFHCYKSSYASKRPEVRMWTSLKSHHYTSQQRSFHHLPINGTLLRVPTGNQPSLFPYPLFIARHNQHLPHFLEELLAAYSIVSSVDSMPELKLISKYQIVFIAFPSVAENLILNPQTWHGNIVKMVKETIQHYFDIELVIKGAETFLEIRRGLKSPFLCFDHIFYNTRAAQRPESYTHWLYSNVAGERLQKIIHMKLQSPTFAQFSPEAYSKIVMIQRNTTRRICQAETIAVELQRTFGVKVSIVLFEHLSALQQAQLMHRSSIVIAAHGASLSNIIFMRRGSILIELSPYLCSGEGYFGALAKFLGLHYFHLSGIQKEINRSSKVQPRNGCSKIHRNRDIHLNIEELLLVFHTAMNYLNNDNK</sequence>
<reference evidence="5" key="2">
    <citation type="submission" date="2022-01" db="EMBL/GenBank/DDBJ databases">
        <authorList>
            <person name="Hirooka S."/>
            <person name="Miyagishima S.Y."/>
        </authorList>
    </citation>
    <scope>NUCLEOTIDE SEQUENCE</scope>
    <source>
        <strain evidence="5">NBRC 102759</strain>
    </source>
</reference>